<dbReference type="EMBL" id="GBRH01175567">
    <property type="protein sequence ID" value="JAE22329.1"/>
    <property type="molecule type" value="Transcribed_RNA"/>
</dbReference>
<accession>A0A0A9GFW0</accession>
<reference evidence="1" key="1">
    <citation type="submission" date="2014-09" db="EMBL/GenBank/DDBJ databases">
        <authorList>
            <person name="Magalhaes I.L.F."/>
            <person name="Oliveira U."/>
            <person name="Santos F.R."/>
            <person name="Vidigal T.H.D.A."/>
            <person name="Brescovit A.D."/>
            <person name="Santos A.J."/>
        </authorList>
    </citation>
    <scope>NUCLEOTIDE SEQUENCE</scope>
    <source>
        <tissue evidence="1">Shoot tissue taken approximately 20 cm above the soil surface</tissue>
    </source>
</reference>
<proteinExistence type="predicted"/>
<protein>
    <submittedName>
        <fullName evidence="1">Uncharacterized protein</fullName>
    </submittedName>
</protein>
<dbReference type="AlphaFoldDB" id="A0A0A9GFW0"/>
<name>A0A0A9GFW0_ARUDO</name>
<sequence>MAARTSLRFSLPSTSIIARPCASVLAPSSSLPPSRIAFPEVPATLNKRSPRSSTELCRIRQLSLKIPSSIAGSNRGKDDVA</sequence>
<reference evidence="1" key="2">
    <citation type="journal article" date="2015" name="Data Brief">
        <title>Shoot transcriptome of the giant reed, Arundo donax.</title>
        <authorList>
            <person name="Barrero R.A."/>
            <person name="Guerrero F.D."/>
            <person name="Moolhuijzen P."/>
            <person name="Goolsby J.A."/>
            <person name="Tidwell J."/>
            <person name="Bellgard S.E."/>
            <person name="Bellgard M.I."/>
        </authorList>
    </citation>
    <scope>NUCLEOTIDE SEQUENCE</scope>
    <source>
        <tissue evidence="1">Shoot tissue taken approximately 20 cm above the soil surface</tissue>
    </source>
</reference>
<evidence type="ECO:0000313" key="1">
    <source>
        <dbReference type="EMBL" id="JAE22329.1"/>
    </source>
</evidence>
<organism evidence="1">
    <name type="scientific">Arundo donax</name>
    <name type="common">Giant reed</name>
    <name type="synonym">Donax arundinaceus</name>
    <dbReference type="NCBI Taxonomy" id="35708"/>
    <lineage>
        <taxon>Eukaryota</taxon>
        <taxon>Viridiplantae</taxon>
        <taxon>Streptophyta</taxon>
        <taxon>Embryophyta</taxon>
        <taxon>Tracheophyta</taxon>
        <taxon>Spermatophyta</taxon>
        <taxon>Magnoliopsida</taxon>
        <taxon>Liliopsida</taxon>
        <taxon>Poales</taxon>
        <taxon>Poaceae</taxon>
        <taxon>PACMAD clade</taxon>
        <taxon>Arundinoideae</taxon>
        <taxon>Arundineae</taxon>
        <taxon>Arundo</taxon>
    </lineage>
</organism>